<dbReference type="RefSeq" id="WP_203884258.1">
    <property type="nucleotide sequence ID" value="NZ_BAABHH010000033.1"/>
</dbReference>
<dbReference type="AlphaFoldDB" id="A0A8J3M7F8"/>
<feature type="transmembrane region" description="Helical" evidence="1">
    <location>
        <begin position="9"/>
        <end position="30"/>
    </location>
</feature>
<name>A0A8J3M7F8_9ACTN</name>
<evidence type="ECO:0000256" key="1">
    <source>
        <dbReference type="SAM" id="Phobius"/>
    </source>
</evidence>
<keyword evidence="1" id="KW-0812">Transmembrane</keyword>
<organism evidence="2 3">
    <name type="scientific">Planotetraspora kaengkrachanensis</name>
    <dbReference type="NCBI Taxonomy" id="575193"/>
    <lineage>
        <taxon>Bacteria</taxon>
        <taxon>Bacillati</taxon>
        <taxon>Actinomycetota</taxon>
        <taxon>Actinomycetes</taxon>
        <taxon>Streptosporangiales</taxon>
        <taxon>Streptosporangiaceae</taxon>
        <taxon>Planotetraspora</taxon>
    </lineage>
</organism>
<gene>
    <name evidence="2" type="ORF">Pka01_39870</name>
</gene>
<keyword evidence="3" id="KW-1185">Reference proteome</keyword>
<reference evidence="2 3" key="1">
    <citation type="submission" date="2021-01" db="EMBL/GenBank/DDBJ databases">
        <title>Whole genome shotgun sequence of Planotetraspora kaengkrachanensis NBRC 104272.</title>
        <authorList>
            <person name="Komaki H."/>
            <person name="Tamura T."/>
        </authorList>
    </citation>
    <scope>NUCLEOTIDE SEQUENCE [LARGE SCALE GENOMIC DNA]</scope>
    <source>
        <strain evidence="2 3">NBRC 104272</strain>
    </source>
</reference>
<keyword evidence="1" id="KW-0472">Membrane</keyword>
<evidence type="ECO:0000313" key="2">
    <source>
        <dbReference type="EMBL" id="GIG80860.1"/>
    </source>
</evidence>
<comment type="caution">
    <text evidence="2">The sequence shown here is derived from an EMBL/GenBank/DDBJ whole genome shotgun (WGS) entry which is preliminary data.</text>
</comment>
<keyword evidence="1" id="KW-1133">Transmembrane helix</keyword>
<accession>A0A8J3M7F8</accession>
<protein>
    <submittedName>
        <fullName evidence="2">Uncharacterized protein</fullName>
    </submittedName>
</protein>
<dbReference type="Proteomes" id="UP000630097">
    <property type="component" value="Unassembled WGS sequence"/>
</dbReference>
<sequence length="78" mass="8421">MELSSDARILLFIIIGIALFVAGRKFQAMLSAWQYWKKTQASVPGLRKGAYGAVGAMFRFGVIAAAVFVVAAVVNRSL</sequence>
<dbReference type="EMBL" id="BONV01000017">
    <property type="protein sequence ID" value="GIG80860.1"/>
    <property type="molecule type" value="Genomic_DNA"/>
</dbReference>
<feature type="transmembrane region" description="Helical" evidence="1">
    <location>
        <begin position="50"/>
        <end position="74"/>
    </location>
</feature>
<proteinExistence type="predicted"/>
<evidence type="ECO:0000313" key="3">
    <source>
        <dbReference type="Proteomes" id="UP000630097"/>
    </source>
</evidence>